<evidence type="ECO:0000256" key="1">
    <source>
        <dbReference type="ARBA" id="ARBA00009013"/>
    </source>
</evidence>
<dbReference type="GO" id="GO:0043856">
    <property type="term" value="F:anti-sigma factor antagonist activity"/>
    <property type="evidence" value="ECO:0007669"/>
    <property type="project" value="InterPro"/>
</dbReference>
<dbReference type="Pfam" id="PF13466">
    <property type="entry name" value="STAS_2"/>
    <property type="match status" value="1"/>
</dbReference>
<keyword evidence="7" id="KW-1185">Reference proteome</keyword>
<dbReference type="Proteomes" id="UP000471293">
    <property type="component" value="Unassembled WGS sequence"/>
</dbReference>
<name>A0A6N9U597_STRHA</name>
<dbReference type="CDD" id="cd07043">
    <property type="entry name" value="STAS_anti-anti-sigma_factors"/>
    <property type="match status" value="1"/>
</dbReference>
<comment type="caution">
    <text evidence="5">The sequence shown here is derived from an EMBL/GenBank/DDBJ whole genome shotgun (WGS) entry which is preliminary data.</text>
</comment>
<evidence type="ECO:0000313" key="5">
    <source>
        <dbReference type="EMBL" id="NEA18990.1"/>
    </source>
</evidence>
<evidence type="ECO:0000259" key="3">
    <source>
        <dbReference type="PROSITE" id="PS50801"/>
    </source>
</evidence>
<reference evidence="4 7" key="2">
    <citation type="submission" date="2021-07" db="EMBL/GenBank/DDBJ databases">
        <title>Sequencing Streptomyces halstedii LGO-A4 genome an citrus endophytic actinomycete.</title>
        <authorList>
            <person name="Samborskyy M."/>
            <person name="Scott N."/>
            <person name="Deglau R."/>
            <person name="Dickens S."/>
            <person name="Oliveira L.G."/>
        </authorList>
    </citation>
    <scope>NUCLEOTIDE SEQUENCE [LARGE SCALE GENOMIC DNA]</scope>
    <source>
        <strain evidence="4 7">LGO-A4</strain>
    </source>
</reference>
<evidence type="ECO:0000313" key="6">
    <source>
        <dbReference type="Proteomes" id="UP000471293"/>
    </source>
</evidence>
<comment type="similarity">
    <text evidence="1 2">Belongs to the anti-sigma-factor antagonist family.</text>
</comment>
<dbReference type="PANTHER" id="PTHR33495:SF2">
    <property type="entry name" value="ANTI-SIGMA FACTOR ANTAGONIST TM_1081-RELATED"/>
    <property type="match status" value="1"/>
</dbReference>
<accession>A0A6N9U597</accession>
<dbReference type="EMBL" id="JAHUVW010000001">
    <property type="protein sequence ID" value="MBV7671105.1"/>
    <property type="molecule type" value="Genomic_DNA"/>
</dbReference>
<gene>
    <name evidence="5" type="ORF">G3I29_26530</name>
    <name evidence="4" type="ORF">STHAL_16745</name>
</gene>
<feature type="domain" description="STAS" evidence="3">
    <location>
        <begin position="16"/>
        <end position="117"/>
    </location>
</feature>
<dbReference type="NCBIfam" id="TIGR00377">
    <property type="entry name" value="ant_ant_sig"/>
    <property type="match status" value="1"/>
</dbReference>
<dbReference type="RefSeq" id="WP_164348182.1">
    <property type="nucleotide sequence ID" value="NZ_JAAGLQ010000570.1"/>
</dbReference>
<dbReference type="InterPro" id="IPR003658">
    <property type="entry name" value="Anti-sigma_ant"/>
</dbReference>
<dbReference type="InterPro" id="IPR036513">
    <property type="entry name" value="STAS_dom_sf"/>
</dbReference>
<organism evidence="5 6">
    <name type="scientific">Streptomyces halstedii</name>
    <dbReference type="NCBI Taxonomy" id="1944"/>
    <lineage>
        <taxon>Bacteria</taxon>
        <taxon>Bacillati</taxon>
        <taxon>Actinomycetota</taxon>
        <taxon>Actinomycetes</taxon>
        <taxon>Kitasatosporales</taxon>
        <taxon>Streptomycetaceae</taxon>
        <taxon>Streptomyces</taxon>
    </lineage>
</organism>
<dbReference type="SUPFAM" id="SSF52091">
    <property type="entry name" value="SpoIIaa-like"/>
    <property type="match status" value="1"/>
</dbReference>
<reference evidence="5 6" key="1">
    <citation type="submission" date="2020-01" db="EMBL/GenBank/DDBJ databases">
        <title>Insect and environment-associated Actinomycetes.</title>
        <authorList>
            <person name="Currrie C."/>
            <person name="Chevrette M."/>
            <person name="Carlson C."/>
            <person name="Stubbendieck R."/>
            <person name="Wendt-Pienkowski E."/>
        </authorList>
    </citation>
    <scope>NUCLEOTIDE SEQUENCE [LARGE SCALE GENOMIC DNA]</scope>
    <source>
        <strain evidence="5 6">SID11342</strain>
    </source>
</reference>
<dbReference type="Proteomes" id="UP000735541">
    <property type="component" value="Unassembled WGS sequence"/>
</dbReference>
<dbReference type="PANTHER" id="PTHR33495">
    <property type="entry name" value="ANTI-SIGMA FACTOR ANTAGONIST TM_1081-RELATED-RELATED"/>
    <property type="match status" value="1"/>
</dbReference>
<dbReference type="InterPro" id="IPR002645">
    <property type="entry name" value="STAS_dom"/>
</dbReference>
<evidence type="ECO:0000313" key="4">
    <source>
        <dbReference type="EMBL" id="MBV7671105.1"/>
    </source>
</evidence>
<dbReference type="InterPro" id="IPR058548">
    <property type="entry name" value="MlaB-like_STAS"/>
</dbReference>
<evidence type="ECO:0000256" key="2">
    <source>
        <dbReference type="RuleBase" id="RU003749"/>
    </source>
</evidence>
<dbReference type="Gene3D" id="3.30.750.24">
    <property type="entry name" value="STAS domain"/>
    <property type="match status" value="1"/>
</dbReference>
<sequence>MTHSTTLVLTVRHPADSLAVVTVSGELDVETAPALRTKAVDLIGQGYAHVVLDMAPVEFCDSSGLNALIAIVHHARDHDGSLSVAAAPDQLTRLLDMTGVGGLMPVHADVAEAVAHFTRGSAAEEDTSGV</sequence>
<evidence type="ECO:0000313" key="7">
    <source>
        <dbReference type="Proteomes" id="UP000735541"/>
    </source>
</evidence>
<protein>
    <recommendedName>
        <fullName evidence="2">Anti-sigma factor antagonist</fullName>
    </recommendedName>
</protein>
<proteinExistence type="inferred from homology"/>
<dbReference type="EMBL" id="JAAGLQ010000570">
    <property type="protein sequence ID" value="NEA18990.1"/>
    <property type="molecule type" value="Genomic_DNA"/>
</dbReference>
<dbReference type="AlphaFoldDB" id="A0A6N9U597"/>
<dbReference type="PROSITE" id="PS50801">
    <property type="entry name" value="STAS"/>
    <property type="match status" value="1"/>
</dbReference>